<protein>
    <submittedName>
        <fullName evidence="1">Uncharacterized protein</fullName>
    </submittedName>
</protein>
<evidence type="ECO:0000313" key="2">
    <source>
        <dbReference type="Proteomes" id="UP000270743"/>
    </source>
</evidence>
<accession>A0A447ITA8</accession>
<keyword evidence="2" id="KW-1185">Reference proteome</keyword>
<proteinExistence type="predicted"/>
<reference evidence="1 2" key="1">
    <citation type="submission" date="2018-12" db="EMBL/GenBank/DDBJ databases">
        <authorList>
            <person name="Criscuolo A."/>
        </authorList>
    </citation>
    <scope>NUCLEOTIDE SEQUENCE [LARGE SCALE GENOMIC DNA]</scope>
    <source>
        <strain evidence="1">ACIP1116241</strain>
    </source>
</reference>
<evidence type="ECO:0000313" key="1">
    <source>
        <dbReference type="EMBL" id="VDS10713.1"/>
    </source>
</evidence>
<dbReference type="AlphaFoldDB" id="A0A447ITA8"/>
<dbReference type="Proteomes" id="UP000270743">
    <property type="component" value="Unassembled WGS sequence"/>
</dbReference>
<dbReference type="EMBL" id="UZWE01000074">
    <property type="protein sequence ID" value="VDS10713.1"/>
    <property type="molecule type" value="Genomic_DNA"/>
</dbReference>
<gene>
    <name evidence="1" type="ORF">PARHAE_03931</name>
</gene>
<name>A0A447ITA8_9RHOB</name>
<sequence length="51" mass="5520">MAAKLRAEAVVMEAIASVGESQILELPMSMPFRSAIEKAGADHLLFVVHPR</sequence>
<organism evidence="1 2">
    <name type="scientific">Paracoccus haematequi</name>
    <dbReference type="NCBI Taxonomy" id="2491866"/>
    <lineage>
        <taxon>Bacteria</taxon>
        <taxon>Pseudomonadati</taxon>
        <taxon>Pseudomonadota</taxon>
        <taxon>Alphaproteobacteria</taxon>
        <taxon>Rhodobacterales</taxon>
        <taxon>Paracoccaceae</taxon>
        <taxon>Paracoccus</taxon>
    </lineage>
</organism>